<reference evidence="2 3" key="1">
    <citation type="submission" date="2024-10" db="EMBL/GenBank/DDBJ databases">
        <authorList>
            <person name="Kim D."/>
        </authorList>
    </citation>
    <scope>NUCLEOTIDE SEQUENCE [LARGE SCALE GENOMIC DNA]</scope>
    <source>
        <strain evidence="2">BH-2024</strain>
    </source>
</reference>
<dbReference type="EMBL" id="JBICBT010001397">
    <property type="protein sequence ID" value="KAL3069182.1"/>
    <property type="molecule type" value="Genomic_DNA"/>
</dbReference>
<feature type="transmembrane region" description="Helical" evidence="1">
    <location>
        <begin position="37"/>
        <end position="57"/>
    </location>
</feature>
<organism evidence="2 3">
    <name type="scientific">Heterodera trifolii</name>
    <dbReference type="NCBI Taxonomy" id="157864"/>
    <lineage>
        <taxon>Eukaryota</taxon>
        <taxon>Metazoa</taxon>
        <taxon>Ecdysozoa</taxon>
        <taxon>Nematoda</taxon>
        <taxon>Chromadorea</taxon>
        <taxon>Rhabditida</taxon>
        <taxon>Tylenchina</taxon>
        <taxon>Tylenchomorpha</taxon>
        <taxon>Tylenchoidea</taxon>
        <taxon>Heteroderidae</taxon>
        <taxon>Heteroderinae</taxon>
        <taxon>Heterodera</taxon>
    </lineage>
</organism>
<dbReference type="AlphaFoldDB" id="A0ABD2HUQ7"/>
<evidence type="ECO:0000313" key="2">
    <source>
        <dbReference type="EMBL" id="KAL3069182.1"/>
    </source>
</evidence>
<keyword evidence="1" id="KW-0812">Transmembrane</keyword>
<evidence type="ECO:0000313" key="3">
    <source>
        <dbReference type="Proteomes" id="UP001620626"/>
    </source>
</evidence>
<proteinExistence type="predicted"/>
<comment type="caution">
    <text evidence="2">The sequence shown here is derived from an EMBL/GenBank/DDBJ whole genome shotgun (WGS) entry which is preliminary data.</text>
</comment>
<keyword evidence="1" id="KW-0472">Membrane</keyword>
<dbReference type="Proteomes" id="UP001620626">
    <property type="component" value="Unassembled WGS sequence"/>
</dbReference>
<gene>
    <name evidence="2" type="ORF">niasHT_034412</name>
</gene>
<protein>
    <submittedName>
        <fullName evidence="2">Uncharacterized protein</fullName>
    </submittedName>
</protein>
<evidence type="ECO:0000256" key="1">
    <source>
        <dbReference type="SAM" id="Phobius"/>
    </source>
</evidence>
<keyword evidence="1" id="KW-1133">Transmembrane helix</keyword>
<accession>A0ABD2HUQ7</accession>
<name>A0ABD2HUQ7_9BILA</name>
<sequence length="121" mass="14098">MLYAIVSFIGHALTSFLLISLYLFWDRPLIVGFLYSQYPWVIDFGTVGCSSWLLLWASDSFRHQFNVFLPRFIRAIFISDNCQPMPTVKNRMQNVTNFVKVMPKIANQPNSDSKKQSNRQI</sequence>
<keyword evidence="3" id="KW-1185">Reference proteome</keyword>
<feature type="transmembrane region" description="Helical" evidence="1">
    <location>
        <begin position="5"/>
        <end position="25"/>
    </location>
</feature>